<dbReference type="Proteomes" id="UP001499843">
    <property type="component" value="Unassembled WGS sequence"/>
</dbReference>
<name>A0ABP5PM32_9ACTN</name>
<gene>
    <name evidence="1" type="ORF">GCM10009850_082370</name>
</gene>
<accession>A0ABP5PM32</accession>
<proteinExistence type="predicted"/>
<organism evidence="1 2">
    <name type="scientific">Nonomuraea monospora</name>
    <dbReference type="NCBI Taxonomy" id="568818"/>
    <lineage>
        <taxon>Bacteria</taxon>
        <taxon>Bacillati</taxon>
        <taxon>Actinomycetota</taxon>
        <taxon>Actinomycetes</taxon>
        <taxon>Streptosporangiales</taxon>
        <taxon>Streptosporangiaceae</taxon>
        <taxon>Nonomuraea</taxon>
    </lineage>
</organism>
<comment type="caution">
    <text evidence="1">The sequence shown here is derived from an EMBL/GenBank/DDBJ whole genome shotgun (WGS) entry which is preliminary data.</text>
</comment>
<evidence type="ECO:0000313" key="2">
    <source>
        <dbReference type="Proteomes" id="UP001499843"/>
    </source>
</evidence>
<protein>
    <submittedName>
        <fullName evidence="1">Uncharacterized protein</fullName>
    </submittedName>
</protein>
<keyword evidence="2" id="KW-1185">Reference proteome</keyword>
<sequence length="79" mass="7790">MASPVGLTGFGSLPGVLVTGAETTGFAAGGFCGTEVEARSAGGAFVPQPVASTRHPARRVAVIVRIPIRRITAPGGSGD</sequence>
<dbReference type="EMBL" id="BAAAQX010000028">
    <property type="protein sequence ID" value="GAA2212775.1"/>
    <property type="molecule type" value="Genomic_DNA"/>
</dbReference>
<reference evidence="2" key="1">
    <citation type="journal article" date="2019" name="Int. J. Syst. Evol. Microbiol.">
        <title>The Global Catalogue of Microorganisms (GCM) 10K type strain sequencing project: providing services to taxonomists for standard genome sequencing and annotation.</title>
        <authorList>
            <consortium name="The Broad Institute Genomics Platform"/>
            <consortium name="The Broad Institute Genome Sequencing Center for Infectious Disease"/>
            <person name="Wu L."/>
            <person name="Ma J."/>
        </authorList>
    </citation>
    <scope>NUCLEOTIDE SEQUENCE [LARGE SCALE GENOMIC DNA]</scope>
    <source>
        <strain evidence="2">JCM 16114</strain>
    </source>
</reference>
<evidence type="ECO:0000313" key="1">
    <source>
        <dbReference type="EMBL" id="GAA2212775.1"/>
    </source>
</evidence>